<evidence type="ECO:0000313" key="8">
    <source>
        <dbReference type="EMBL" id="GAA3883864.1"/>
    </source>
</evidence>
<feature type="transmembrane region" description="Helical" evidence="5">
    <location>
        <begin position="520"/>
        <end position="538"/>
    </location>
</feature>
<dbReference type="PANTHER" id="PTHR42996">
    <property type="entry name" value="PHOSPHATE-BINDING PROTEIN PSTS"/>
    <property type="match status" value="1"/>
</dbReference>
<protein>
    <recommendedName>
        <fullName evidence="7">PBP domain-containing protein</fullName>
    </recommendedName>
</protein>
<feature type="chain" id="PRO_5045235200" description="PBP domain-containing protein" evidence="6">
    <location>
        <begin position="32"/>
        <end position="553"/>
    </location>
</feature>
<evidence type="ECO:0000256" key="5">
    <source>
        <dbReference type="SAM" id="Phobius"/>
    </source>
</evidence>
<keyword evidence="5" id="KW-0812">Transmembrane</keyword>
<dbReference type="Proteomes" id="UP001501803">
    <property type="component" value="Unassembled WGS sequence"/>
</dbReference>
<keyword evidence="5" id="KW-0472">Membrane</keyword>
<reference evidence="9" key="1">
    <citation type="journal article" date="2019" name="Int. J. Syst. Evol. Microbiol.">
        <title>The Global Catalogue of Microorganisms (GCM) 10K type strain sequencing project: providing services to taxonomists for standard genome sequencing and annotation.</title>
        <authorList>
            <consortium name="The Broad Institute Genomics Platform"/>
            <consortium name="The Broad Institute Genome Sequencing Center for Infectious Disease"/>
            <person name="Wu L."/>
            <person name="Ma J."/>
        </authorList>
    </citation>
    <scope>NUCLEOTIDE SEQUENCE [LARGE SCALE GENOMIC DNA]</scope>
    <source>
        <strain evidence="9">JCM 17021</strain>
    </source>
</reference>
<feature type="region of interest" description="Disordered" evidence="4">
    <location>
        <begin position="399"/>
        <end position="475"/>
    </location>
</feature>
<feature type="signal peptide" evidence="6">
    <location>
        <begin position="1"/>
        <end position="31"/>
    </location>
</feature>
<keyword evidence="6" id="KW-0732">Signal</keyword>
<accession>A0ABP7KRV1</accession>
<dbReference type="RefSeq" id="WP_345067720.1">
    <property type="nucleotide sequence ID" value="NZ_BAABCN010000008.1"/>
</dbReference>
<organism evidence="8 9">
    <name type="scientific">Leifsonia kafniensis</name>
    <dbReference type="NCBI Taxonomy" id="475957"/>
    <lineage>
        <taxon>Bacteria</taxon>
        <taxon>Bacillati</taxon>
        <taxon>Actinomycetota</taxon>
        <taxon>Actinomycetes</taxon>
        <taxon>Micrococcales</taxon>
        <taxon>Microbacteriaceae</taxon>
        <taxon>Leifsonia</taxon>
    </lineage>
</organism>
<feature type="compositionally biased region" description="Gly residues" evidence="4">
    <location>
        <begin position="458"/>
        <end position="475"/>
    </location>
</feature>
<gene>
    <name evidence="8" type="ORF">GCM10022381_27560</name>
</gene>
<evidence type="ECO:0000256" key="2">
    <source>
        <dbReference type="ARBA" id="ARBA00022448"/>
    </source>
</evidence>
<dbReference type="NCBIfam" id="TIGR00975">
    <property type="entry name" value="3a0107s03"/>
    <property type="match status" value="1"/>
</dbReference>
<proteinExistence type="inferred from homology"/>
<dbReference type="Pfam" id="PF12849">
    <property type="entry name" value="PBP_like_2"/>
    <property type="match status" value="1"/>
</dbReference>
<dbReference type="CDD" id="cd13565">
    <property type="entry name" value="PBP2_PstS"/>
    <property type="match status" value="1"/>
</dbReference>
<dbReference type="SUPFAM" id="SSF53850">
    <property type="entry name" value="Periplasmic binding protein-like II"/>
    <property type="match status" value="1"/>
</dbReference>
<feature type="compositionally biased region" description="Polar residues" evidence="4">
    <location>
        <begin position="399"/>
        <end position="412"/>
    </location>
</feature>
<evidence type="ECO:0000256" key="4">
    <source>
        <dbReference type="SAM" id="MobiDB-lite"/>
    </source>
</evidence>
<keyword evidence="5" id="KW-1133">Transmembrane helix</keyword>
<keyword evidence="3" id="KW-0592">Phosphate transport</keyword>
<keyword evidence="2" id="KW-0813">Transport</keyword>
<comment type="caution">
    <text evidence="8">The sequence shown here is derived from an EMBL/GenBank/DDBJ whole genome shotgun (WGS) entry which is preliminary data.</text>
</comment>
<keyword evidence="9" id="KW-1185">Reference proteome</keyword>
<name>A0ABP7KRV1_9MICO</name>
<feature type="domain" description="PBP" evidence="7">
    <location>
        <begin position="30"/>
        <end position="353"/>
    </location>
</feature>
<evidence type="ECO:0000313" key="9">
    <source>
        <dbReference type="Proteomes" id="UP001501803"/>
    </source>
</evidence>
<dbReference type="EMBL" id="BAABCN010000008">
    <property type="protein sequence ID" value="GAA3883864.1"/>
    <property type="molecule type" value="Genomic_DNA"/>
</dbReference>
<dbReference type="InterPro" id="IPR024370">
    <property type="entry name" value="PBP_domain"/>
</dbReference>
<dbReference type="PANTHER" id="PTHR42996:SF1">
    <property type="entry name" value="PHOSPHATE-BINDING PROTEIN PSTS"/>
    <property type="match status" value="1"/>
</dbReference>
<evidence type="ECO:0000259" key="7">
    <source>
        <dbReference type="Pfam" id="PF12849"/>
    </source>
</evidence>
<comment type="similarity">
    <text evidence="1">Belongs to the PstS family.</text>
</comment>
<sequence>MTVTLRFLRASAGAAAVLLTALLATGTGVTAANAETYYPIAGTGSTWSQNALDQWRTNVASNYSMTVNYTGSGSSAGRKDFINQAVDFAVSEIPFQTAPEDNSAPEKPTTGYAYMPIVAGGTSFMYNLRIGGKKVTNLRLGGETVTKIFTGAITKWNDPQITADNPGLAMPDKAITPVVRSDGSGSTAQFTLWMSKQHPDLWNAFCASVGRGTPCGLTSQYPVFGAAKAQSGSLGVAGYVGQDYGDGAITYVEYSYALKSGFPVAKVLNASGYYVEPTASSVAVALMQAQINTDTSDPATYLTQILDGVYNSVDSRTYPLSSYSYMIVPTAVNNTFSEAKGPTLGAFAQYMLCEGQQQAGALGYSPLPMNLVLAGFDQIKRIPGAGNVNVDVNKCNNPTFKAGDSPSNNQLAASAPQPAECDKVGPNQCTTGTAGALEDTSVSGSGTGGSATGSPSAGAGGATGTGADGSAGAGSAGAGSGAGAAVYDATGALLSGGVGGGAVAKPFALASTGWQAENSVMLFAVVLLLAAVLLPPFLSRRLKRGRGNSQPPA</sequence>
<evidence type="ECO:0000256" key="3">
    <source>
        <dbReference type="ARBA" id="ARBA00022592"/>
    </source>
</evidence>
<dbReference type="Gene3D" id="3.40.190.10">
    <property type="entry name" value="Periplasmic binding protein-like II"/>
    <property type="match status" value="2"/>
</dbReference>
<dbReference type="InterPro" id="IPR050962">
    <property type="entry name" value="Phosphate-bind_PstS"/>
</dbReference>
<dbReference type="InterPro" id="IPR005673">
    <property type="entry name" value="ABC_phos-bd_PstS"/>
</dbReference>
<evidence type="ECO:0000256" key="1">
    <source>
        <dbReference type="ARBA" id="ARBA00008725"/>
    </source>
</evidence>
<evidence type="ECO:0000256" key="6">
    <source>
        <dbReference type="SAM" id="SignalP"/>
    </source>
</evidence>